<gene>
    <name evidence="1" type="ORF">E1263_24770</name>
</gene>
<dbReference type="OrthoDB" id="3280727at2"/>
<sequence length="350" mass="37252">MNEFVCSRCGAVLTAALSRVALPTHAHQQYGHEMLPALMAEGTYAVDPEPSGQPWRLWDDVGAAGAATRGVFAPVFSLCFGAPGAVVVAPGDIRGTVLIPERCDGYCMGLDGRDGPNLACAQCGQPVATRIDDCSFWQAVWFESAAVRRVSSGGPARLLAWEELVNTLQLESPIEPLGAWSARWEAAIGVALAHLLTVSNGSPVRVPDGLLGKTLGRAHDALIPPGAIPRQLVLAGPGLPAPHQDAGIALVPMHPQTGLAWQPTGTAAPVPLDADVWMYLAFHEGRSCVPATGGIPEGVLRDDPLPMVPRALFAPDVSVFLHTLARLPAVREPWLRAIFDRATQERFWLF</sequence>
<dbReference type="EMBL" id="SMKX01000080">
    <property type="protein sequence ID" value="TDD57064.1"/>
    <property type="molecule type" value="Genomic_DNA"/>
</dbReference>
<name>A0A4R4ZHA1_9ACTN</name>
<organism evidence="1 2">
    <name type="scientific">Kribbella antibiotica</name>
    <dbReference type="NCBI Taxonomy" id="190195"/>
    <lineage>
        <taxon>Bacteria</taxon>
        <taxon>Bacillati</taxon>
        <taxon>Actinomycetota</taxon>
        <taxon>Actinomycetes</taxon>
        <taxon>Propionibacteriales</taxon>
        <taxon>Kribbellaceae</taxon>
        <taxon>Kribbella</taxon>
    </lineage>
</organism>
<keyword evidence="2" id="KW-1185">Reference proteome</keyword>
<dbReference type="Proteomes" id="UP000295124">
    <property type="component" value="Unassembled WGS sequence"/>
</dbReference>
<protein>
    <submittedName>
        <fullName evidence="1">Uncharacterized protein</fullName>
    </submittedName>
</protein>
<evidence type="ECO:0000313" key="1">
    <source>
        <dbReference type="EMBL" id="TDD57064.1"/>
    </source>
</evidence>
<dbReference type="RefSeq" id="WP_132171382.1">
    <property type="nucleotide sequence ID" value="NZ_SMKX01000080.1"/>
</dbReference>
<reference evidence="1 2" key="1">
    <citation type="submission" date="2019-03" db="EMBL/GenBank/DDBJ databases">
        <title>Draft genome sequences of novel Actinobacteria.</title>
        <authorList>
            <person name="Sahin N."/>
            <person name="Ay H."/>
            <person name="Saygin H."/>
        </authorList>
    </citation>
    <scope>NUCLEOTIDE SEQUENCE [LARGE SCALE GENOMIC DNA]</scope>
    <source>
        <strain evidence="1 2">JCM 13523</strain>
    </source>
</reference>
<evidence type="ECO:0000313" key="2">
    <source>
        <dbReference type="Proteomes" id="UP000295124"/>
    </source>
</evidence>
<comment type="caution">
    <text evidence="1">The sequence shown here is derived from an EMBL/GenBank/DDBJ whole genome shotgun (WGS) entry which is preliminary data.</text>
</comment>
<proteinExistence type="predicted"/>
<accession>A0A4R4ZHA1</accession>
<dbReference type="AlphaFoldDB" id="A0A4R4ZHA1"/>